<keyword evidence="6" id="KW-1185">Reference proteome</keyword>
<dbReference type="Proteomes" id="UP000283634">
    <property type="component" value="Unassembled WGS sequence"/>
</dbReference>
<evidence type="ECO:0000313" key="5">
    <source>
        <dbReference type="EMBL" id="RNF10966.1"/>
    </source>
</evidence>
<keyword evidence="1 2" id="KW-0175">Coiled coil</keyword>
<feature type="compositionally biased region" description="Low complexity" evidence="3">
    <location>
        <begin position="261"/>
        <end position="270"/>
    </location>
</feature>
<protein>
    <submittedName>
        <fullName evidence="5">Putative outer dynein arm docking complex</fullName>
    </submittedName>
</protein>
<evidence type="ECO:0000256" key="1">
    <source>
        <dbReference type="ARBA" id="ARBA00023054"/>
    </source>
</evidence>
<dbReference type="Pfam" id="PF21773">
    <property type="entry name" value="ODAD1_CC"/>
    <property type="match status" value="1"/>
</dbReference>
<proteinExistence type="predicted"/>
<feature type="domain" description="ODAD1 central coiled coil region" evidence="4">
    <location>
        <begin position="121"/>
        <end position="234"/>
    </location>
</feature>
<organism evidence="5 6">
    <name type="scientific">Trypanosoma rangeli</name>
    <dbReference type="NCBI Taxonomy" id="5698"/>
    <lineage>
        <taxon>Eukaryota</taxon>
        <taxon>Discoba</taxon>
        <taxon>Euglenozoa</taxon>
        <taxon>Kinetoplastea</taxon>
        <taxon>Metakinetoplastina</taxon>
        <taxon>Trypanosomatida</taxon>
        <taxon>Trypanosomatidae</taxon>
        <taxon>Trypanosoma</taxon>
        <taxon>Herpetosoma</taxon>
    </lineage>
</organism>
<feature type="coiled-coil region" evidence="2">
    <location>
        <begin position="28"/>
        <end position="137"/>
    </location>
</feature>
<dbReference type="AlphaFoldDB" id="A0A3R7MTI3"/>
<dbReference type="RefSeq" id="XP_029241893.1">
    <property type="nucleotide sequence ID" value="XM_029378284.1"/>
</dbReference>
<dbReference type="VEuPathDB" id="TriTrypDB:TRSC58_05068"/>
<evidence type="ECO:0000313" key="6">
    <source>
        <dbReference type="Proteomes" id="UP000283634"/>
    </source>
</evidence>
<gene>
    <name evidence="5" type="ORF">TraAM80_01231</name>
</gene>
<feature type="region of interest" description="Disordered" evidence="3">
    <location>
        <begin position="593"/>
        <end position="645"/>
    </location>
</feature>
<dbReference type="PANTHER" id="PTHR21694:SF36">
    <property type="entry name" value="OUTER DYNEIN ARM DOCKING COMPLEX PROTEIN"/>
    <property type="match status" value="1"/>
</dbReference>
<name>A0A3R7MTI3_TRYRA</name>
<accession>A0A3R7MTI3</accession>
<evidence type="ECO:0000256" key="3">
    <source>
        <dbReference type="SAM" id="MobiDB-lite"/>
    </source>
</evidence>
<evidence type="ECO:0000256" key="2">
    <source>
        <dbReference type="SAM" id="Coils"/>
    </source>
</evidence>
<reference evidence="5 6" key="1">
    <citation type="journal article" date="2018" name="BMC Genomics">
        <title>Genomic comparison of Trypanosoma conorhini and Trypanosoma rangeli to Trypanosoma cruzi strains of high and low virulence.</title>
        <authorList>
            <person name="Bradwell K.R."/>
            <person name="Koparde V.N."/>
            <person name="Matveyev A.V."/>
            <person name="Serrano M.G."/>
            <person name="Alves J.M."/>
            <person name="Parikh H."/>
            <person name="Huang B."/>
            <person name="Lee V."/>
            <person name="Espinosa-Alvarez O."/>
            <person name="Ortiz P.A."/>
            <person name="Costa-Martins A.G."/>
            <person name="Teixeira M.M."/>
            <person name="Buck G.A."/>
        </authorList>
    </citation>
    <scope>NUCLEOTIDE SEQUENCE [LARGE SCALE GENOMIC DNA]</scope>
    <source>
        <strain evidence="5 6">AM80</strain>
    </source>
</reference>
<feature type="compositionally biased region" description="Basic and acidic residues" evidence="3">
    <location>
        <begin position="597"/>
        <end position="624"/>
    </location>
</feature>
<feature type="coiled-coil region" evidence="2">
    <location>
        <begin position="194"/>
        <end position="249"/>
    </location>
</feature>
<dbReference type="InterPro" id="IPR049258">
    <property type="entry name" value="ODAD1_CC"/>
</dbReference>
<feature type="compositionally biased region" description="Acidic residues" evidence="3">
    <location>
        <begin position="282"/>
        <end position="299"/>
    </location>
</feature>
<dbReference type="PANTHER" id="PTHR21694">
    <property type="entry name" value="COILED-COIL DOMAIN-CONTAINING PROTEIN 63"/>
    <property type="match status" value="1"/>
</dbReference>
<dbReference type="GeneID" id="40325164"/>
<dbReference type="OMA" id="NQYRIMK"/>
<feature type="region of interest" description="Disordered" evidence="3">
    <location>
        <begin position="261"/>
        <end position="299"/>
    </location>
</feature>
<dbReference type="OrthoDB" id="6766775at2759"/>
<dbReference type="EMBL" id="MKGL01000024">
    <property type="protein sequence ID" value="RNF10966.1"/>
    <property type="molecule type" value="Genomic_DNA"/>
</dbReference>
<evidence type="ECO:0000259" key="4">
    <source>
        <dbReference type="Pfam" id="PF21773"/>
    </source>
</evidence>
<feature type="coiled-coil region" evidence="2">
    <location>
        <begin position="338"/>
        <end position="400"/>
    </location>
</feature>
<comment type="caution">
    <text evidence="5">The sequence shown here is derived from an EMBL/GenBank/DDBJ whole genome shotgun (WGS) entry which is preliminary data.</text>
</comment>
<sequence>MATNSAAAEAEARRSQVAGGIISAQAEVIRQEEAIRQLTLDNEKLKKEIAAVSGVPYDYIKADKYATLKGEVDALERRYQFEKMKKNELTRQYQLARIDLLQSRRLKGGVNAERENAEALQRQVDILENRLDQALTRFNDAISYNKELRDHIDIIREERRVFQRVYKRMEDDLGSKKKLMSERIEQSNKDLDERDGYLHQVEQLQEAIKEEKQEYDGKVQELDAAMAEIRDMREEQQQLQIELEARQYEMDDTDKMTLAITTGFGNTGTTRRQPLDDKTDTMEDLAEGGDSEAGAEDGQDLNDVLRRLSEFSRNGDIQSLAREYESLGDTNFSLYKYVNELTTSRAEMERDIRTLKSVIAAEHESEAKQRNLIKGLEERLAQTEELLENLQVSTEKHKEVLANIRVVTGEIFRELGCSMGDTSKSLLVNDHCTESNHLQFLGKIEERATNIMYTFQRHRRKKARLAELATEEKTRRILSPKERALTLALAPAIYPTEKDGLEVAQAEIARPSEESMVDTSADEILMQAEGATARDVAREEEVAVELMIDEEGPPFIPMLNIPEEQSVNAVRLVRHLCLPSAHLGGDEGVEALEEGEGDRVVSHEEVRRQMERRLHSKREREERAHRRRHELKEQLAGQTAALRKR</sequence>
<dbReference type="InterPro" id="IPR051876">
    <property type="entry name" value="ODA-DC/CCD"/>
</dbReference>